<evidence type="ECO:0000313" key="2">
    <source>
        <dbReference type="Proteomes" id="UP001199916"/>
    </source>
</evidence>
<dbReference type="Proteomes" id="UP001199916">
    <property type="component" value="Unassembled WGS sequence"/>
</dbReference>
<proteinExistence type="predicted"/>
<reference evidence="1 2" key="1">
    <citation type="submission" date="2021-11" db="EMBL/GenBank/DDBJ databases">
        <title>Draft genome sequence of Paenibacillus profundus YoMME, a new Gram-positive bacteria with exoelectrogenic properties.</title>
        <authorList>
            <person name="Hubenova Y."/>
            <person name="Hubenova E."/>
            <person name="Manasiev Y."/>
            <person name="Peykov S."/>
            <person name="Mitov M."/>
        </authorList>
    </citation>
    <scope>NUCLEOTIDE SEQUENCE [LARGE SCALE GENOMIC DNA]</scope>
    <source>
        <strain evidence="1 2">YoMME</strain>
    </source>
</reference>
<sequence>MKEVEYYDGSKWENEYYQYSIQ</sequence>
<organism evidence="1 2">
    <name type="scientific">Paenibacillus profundus</name>
    <dbReference type="NCBI Taxonomy" id="1173085"/>
    <lineage>
        <taxon>Bacteria</taxon>
        <taxon>Bacillati</taxon>
        <taxon>Bacillota</taxon>
        <taxon>Bacilli</taxon>
        <taxon>Bacillales</taxon>
        <taxon>Paenibacillaceae</taxon>
        <taxon>Paenibacillus</taxon>
    </lineage>
</organism>
<comment type="caution">
    <text evidence="1">The sequence shown here is derived from an EMBL/GenBank/DDBJ whole genome shotgun (WGS) entry which is preliminary data.</text>
</comment>
<keyword evidence="2" id="KW-1185">Reference proteome</keyword>
<protein>
    <submittedName>
        <fullName evidence="1">Uncharacterized protein</fullName>
    </submittedName>
</protein>
<name>A0ABS8YLK3_9BACL</name>
<evidence type="ECO:0000313" key="1">
    <source>
        <dbReference type="EMBL" id="MCE5171225.1"/>
    </source>
</evidence>
<accession>A0ABS8YLK3</accession>
<dbReference type="EMBL" id="JAJNBZ010000015">
    <property type="protein sequence ID" value="MCE5171225.1"/>
    <property type="molecule type" value="Genomic_DNA"/>
</dbReference>
<gene>
    <name evidence="1" type="ORF">LQV63_18150</name>
</gene>